<protein>
    <submittedName>
        <fullName evidence="1">Uncharacterized protein</fullName>
    </submittedName>
</protein>
<evidence type="ECO:0000313" key="2">
    <source>
        <dbReference type="Proteomes" id="UP000008367"/>
    </source>
</evidence>
<name>A0A454CQB8_VIBHA</name>
<feature type="non-terminal residue" evidence="1">
    <location>
        <position position="1"/>
    </location>
</feature>
<comment type="caution">
    <text evidence="1">The sequence shown here is derived from an EMBL/GenBank/DDBJ whole genome shotgun (WGS) entry which is preliminary data.</text>
</comment>
<dbReference type="EMBL" id="AJSR01002456">
    <property type="protein sequence ID" value="EKM28610.1"/>
    <property type="molecule type" value="Genomic_DNA"/>
</dbReference>
<organism evidence="1 2">
    <name type="scientific">Vibrio harveyi</name>
    <name type="common">Beneckea harveyi</name>
    <dbReference type="NCBI Taxonomy" id="669"/>
    <lineage>
        <taxon>Bacteria</taxon>
        <taxon>Pseudomonadati</taxon>
        <taxon>Pseudomonadota</taxon>
        <taxon>Gammaproteobacteria</taxon>
        <taxon>Vibrionales</taxon>
        <taxon>Vibrionaceae</taxon>
        <taxon>Vibrio</taxon>
    </lineage>
</organism>
<reference evidence="1 2" key="1">
    <citation type="submission" date="2012-10" db="EMBL/GenBank/DDBJ databases">
        <title>Genome sequence of Vibrio Cholerae HENC-02.</title>
        <authorList>
            <person name="Eppinger M."/>
            <person name="Hasan N.A."/>
            <person name="Sengamalay N."/>
            <person name="Hine E."/>
            <person name="Su Q."/>
            <person name="Daugherty S.C."/>
            <person name="Young S."/>
            <person name="Sadzewicz L."/>
            <person name="Tallon L."/>
            <person name="Cebula T.A."/>
            <person name="Ravel J."/>
            <person name="Colwell R.R."/>
        </authorList>
    </citation>
    <scope>NUCLEOTIDE SEQUENCE [LARGE SCALE GENOMIC DNA]</scope>
    <source>
        <strain evidence="1 2">HENC-02</strain>
    </source>
</reference>
<evidence type="ECO:0000313" key="1">
    <source>
        <dbReference type="EMBL" id="EKM28610.1"/>
    </source>
</evidence>
<accession>A0A454CQB8</accession>
<gene>
    <name evidence="1" type="ORF">VCHENC02_5506B</name>
</gene>
<proteinExistence type="predicted"/>
<dbReference type="Proteomes" id="UP000008367">
    <property type="component" value="Unassembled WGS sequence"/>
</dbReference>
<sequence>DEIQAIQHKI</sequence>